<keyword evidence="1" id="KW-1133">Transmembrane helix</keyword>
<gene>
    <name evidence="3" type="ORF">ECLFYP2_03023</name>
    <name evidence="2" type="ORF">P7I32_09275</name>
</gene>
<dbReference type="Proteomes" id="UP001268896">
    <property type="component" value="Unassembled WGS sequence"/>
</dbReference>
<reference evidence="3" key="1">
    <citation type="submission" date="2019-11" db="EMBL/GenBank/DDBJ databases">
        <authorList>
            <person name="Feng L."/>
        </authorList>
    </citation>
    <scope>NUCLEOTIDE SEQUENCE</scope>
    <source>
        <strain evidence="3">ECasseliflavusLFYP2</strain>
    </source>
</reference>
<name>A0A6N3DW02_ENTCA</name>
<dbReference type="RefSeq" id="WP_241655655.1">
    <property type="nucleotide sequence ID" value="NZ_CABGRH010000001.1"/>
</dbReference>
<dbReference type="EMBL" id="CACRTX010000010">
    <property type="protein sequence ID" value="VYU31419.1"/>
    <property type="molecule type" value="Genomic_DNA"/>
</dbReference>
<organism evidence="3">
    <name type="scientific">Enterococcus casseliflavus</name>
    <name type="common">Enterococcus flavescens</name>
    <dbReference type="NCBI Taxonomy" id="37734"/>
    <lineage>
        <taxon>Bacteria</taxon>
        <taxon>Bacillati</taxon>
        <taxon>Bacillota</taxon>
        <taxon>Bacilli</taxon>
        <taxon>Lactobacillales</taxon>
        <taxon>Enterococcaceae</taxon>
        <taxon>Enterococcus</taxon>
    </lineage>
</organism>
<proteinExistence type="predicted"/>
<feature type="transmembrane region" description="Helical" evidence="1">
    <location>
        <begin position="18"/>
        <end position="36"/>
    </location>
</feature>
<reference evidence="2" key="2">
    <citation type="submission" date="2023-03" db="EMBL/GenBank/DDBJ databases">
        <authorList>
            <person name="Shen W."/>
            <person name="Cai J."/>
        </authorList>
    </citation>
    <scope>NUCLEOTIDE SEQUENCE</scope>
    <source>
        <strain evidence="2">K72-2</strain>
    </source>
</reference>
<protein>
    <submittedName>
        <fullName evidence="2">Tat pathway signal sequence domain protein</fullName>
    </submittedName>
</protein>
<keyword evidence="1" id="KW-0812">Transmembrane</keyword>
<sequence length="251" mass="28826">MKPIRSFNQVHMKIKKHCFFLLGIAFLMIGAITFFIENQPSPIYEQFLTIDYLISLLADDTTPEAIQDLGLDLIKRSDRVNQRRTAINQKRRRQNVIVTEETCKVFSPEQGVMVDEVRQVTTRLPDSNIELLSMMGDSSALETRRVPRGSREKLAKISFDFDSDNAGNEHLSRITLVDVPEFFGIDFSQFGKEDDIEEIKETLIEQYGLDAHIRDVSAIRRLFFIHEGFEFYISQTYNPNGVGITVQAVEP</sequence>
<accession>A0A6N3DW02</accession>
<keyword evidence="1" id="KW-0472">Membrane</keyword>
<evidence type="ECO:0000313" key="3">
    <source>
        <dbReference type="EMBL" id="VYU31419.1"/>
    </source>
</evidence>
<evidence type="ECO:0000313" key="2">
    <source>
        <dbReference type="EMBL" id="MDT2964804.1"/>
    </source>
</evidence>
<dbReference type="EMBL" id="JARQDV010000004">
    <property type="protein sequence ID" value="MDT2964804.1"/>
    <property type="molecule type" value="Genomic_DNA"/>
</dbReference>
<evidence type="ECO:0000256" key="1">
    <source>
        <dbReference type="SAM" id="Phobius"/>
    </source>
</evidence>
<dbReference type="AlphaFoldDB" id="A0A6N3DW02"/>